<dbReference type="EMBL" id="ASXJ01000053">
    <property type="protein sequence ID" value="ERM02908.1"/>
    <property type="molecule type" value="Genomic_DNA"/>
</dbReference>
<comment type="caution">
    <text evidence="1">The sequence shown here is derived from an EMBL/GenBank/DDBJ whole genome shotgun (WGS) entry which is preliminary data.</text>
</comment>
<gene>
    <name evidence="1" type="ORF">Q644_14280</name>
</gene>
<dbReference type="AlphaFoldDB" id="U4VCY3"/>
<accession>U4VCY3</accession>
<reference evidence="1 2" key="1">
    <citation type="journal article" date="2014" name="FEMS Microbiol. Lett.">
        <title>Genome sequencing analysis reveals virulence-related gene content of Ochrobactrum intermedium strain 229E, a urease-positive strain isolated from the human gastric niche.</title>
        <authorList>
            <person name="Kulkarni G.J."/>
            <person name="Shetty S."/>
            <person name="Dharne M.S."/>
            <person name="Shouche Y.S."/>
        </authorList>
    </citation>
    <scope>NUCLEOTIDE SEQUENCE [LARGE SCALE GENOMIC DNA]</scope>
    <source>
        <strain evidence="1 2">229E</strain>
    </source>
</reference>
<protein>
    <submittedName>
        <fullName evidence="1">Uncharacterized protein</fullName>
    </submittedName>
</protein>
<dbReference type="PATRIC" id="fig|1337887.3.peg.1106"/>
<organism evidence="1 2">
    <name type="scientific">Brucella intermedia 229E</name>
    <dbReference type="NCBI Taxonomy" id="1337887"/>
    <lineage>
        <taxon>Bacteria</taxon>
        <taxon>Pseudomonadati</taxon>
        <taxon>Pseudomonadota</taxon>
        <taxon>Alphaproteobacteria</taxon>
        <taxon>Hyphomicrobiales</taxon>
        <taxon>Brucellaceae</taxon>
        <taxon>Brucella/Ochrobactrum group</taxon>
        <taxon>Brucella</taxon>
    </lineage>
</organism>
<dbReference type="Proteomes" id="UP000016842">
    <property type="component" value="Unassembled WGS sequence"/>
</dbReference>
<evidence type="ECO:0000313" key="2">
    <source>
        <dbReference type="Proteomes" id="UP000016842"/>
    </source>
</evidence>
<name>U4VCY3_9HYPH</name>
<sequence length="75" mass="8646">MDMYRSALSMLNCCCVCWELMQERRLQDVNSMPNRLASDVRAARRHGGVRNGMHLDHDRMIADYLISIGGLQECM</sequence>
<proteinExistence type="predicted"/>
<evidence type="ECO:0000313" key="1">
    <source>
        <dbReference type="EMBL" id="ERM02908.1"/>
    </source>
</evidence>